<comment type="caution">
    <text evidence="5">The sequence shown here is derived from an EMBL/GenBank/DDBJ whole genome shotgun (WGS) entry which is preliminary data.</text>
</comment>
<dbReference type="PANTHER" id="PTHR10587:SF133">
    <property type="entry name" value="CHITIN DEACETYLASE 1-RELATED"/>
    <property type="match status" value="1"/>
</dbReference>
<keyword evidence="6" id="KW-1185">Reference proteome</keyword>
<keyword evidence="2" id="KW-0378">Hydrolase</keyword>
<accession>A0ABN3VW15</accession>
<organism evidence="5 6">
    <name type="scientific">Streptosporangium fragile</name>
    <dbReference type="NCBI Taxonomy" id="46186"/>
    <lineage>
        <taxon>Bacteria</taxon>
        <taxon>Bacillati</taxon>
        <taxon>Actinomycetota</taxon>
        <taxon>Actinomycetes</taxon>
        <taxon>Streptosporangiales</taxon>
        <taxon>Streptosporangiaceae</taxon>
        <taxon>Streptosporangium</taxon>
    </lineage>
</organism>
<protein>
    <recommendedName>
        <fullName evidence="4">NodB homology domain-containing protein</fullName>
    </recommendedName>
</protein>
<evidence type="ECO:0000313" key="6">
    <source>
        <dbReference type="Proteomes" id="UP001500831"/>
    </source>
</evidence>
<dbReference type="InterPro" id="IPR050248">
    <property type="entry name" value="Polysacc_deacetylase_ArnD"/>
</dbReference>
<evidence type="ECO:0000259" key="4">
    <source>
        <dbReference type="PROSITE" id="PS51677"/>
    </source>
</evidence>
<keyword evidence="1" id="KW-0479">Metal-binding</keyword>
<dbReference type="Pfam" id="PF01522">
    <property type="entry name" value="Polysacc_deac_1"/>
    <property type="match status" value="1"/>
</dbReference>
<gene>
    <name evidence="5" type="ORF">GCM10010517_25870</name>
</gene>
<dbReference type="SUPFAM" id="SSF88713">
    <property type="entry name" value="Glycoside hydrolase/deacetylase"/>
    <property type="match status" value="1"/>
</dbReference>
<dbReference type="PROSITE" id="PS51677">
    <property type="entry name" value="NODB"/>
    <property type="match status" value="1"/>
</dbReference>
<proteinExistence type="predicted"/>
<name>A0ABN3VW15_9ACTN</name>
<evidence type="ECO:0000256" key="2">
    <source>
        <dbReference type="ARBA" id="ARBA00022801"/>
    </source>
</evidence>
<dbReference type="PANTHER" id="PTHR10587">
    <property type="entry name" value="GLYCOSYL TRANSFERASE-RELATED"/>
    <property type="match status" value="1"/>
</dbReference>
<dbReference type="CDD" id="cd10954">
    <property type="entry name" value="CE4_CtAXE_like"/>
    <property type="match status" value="1"/>
</dbReference>
<evidence type="ECO:0000256" key="3">
    <source>
        <dbReference type="SAM" id="MobiDB-lite"/>
    </source>
</evidence>
<feature type="domain" description="NodB homology" evidence="4">
    <location>
        <begin position="251"/>
        <end position="424"/>
    </location>
</feature>
<dbReference type="InterPro" id="IPR002509">
    <property type="entry name" value="NODB_dom"/>
</dbReference>
<sequence>MSPTLLEKLAAVRDSGNDGACTWSAVYPQVQGAPELTAELRRTVEAERARFLEEARRTGCDETGRKAPELNIDFSFLATAGDVIGVRLVILHLGDMTAGKATTSVWYDGATRKVVPASSLIDPNARDRLATAVKGTLAGRKGVDAQKLDSVVASLDPRAFDDLAFSAGGDLVVTFDEGVVGAATAGQVQVVLPRSTAQPLLSEFGRRAQGRAMEPEPGVTSSPSGTPTVEVVPTGTVTESARPQVNCRRVKCVALTFDDGPGPYTDKLLGYLAKYRARATFFVVGQNTVMSGAVVRRTAQAGHEIGGHSWSHRDLTKLTAADVRADLRRTEQAIRDATGVTPKIVRPPYGALNATVRKATNQPMILWSVDTEDWRYRNTSRVVRTAIKGAKPGSIILFHDIHATSVEAIPQVLRTLSARGYHFVTVSELFGGKPPKVAYSAQPPAGAKR</sequence>
<dbReference type="Gene3D" id="3.20.20.370">
    <property type="entry name" value="Glycoside hydrolase/deacetylase"/>
    <property type="match status" value="1"/>
</dbReference>
<evidence type="ECO:0000313" key="5">
    <source>
        <dbReference type="EMBL" id="GAA2866389.1"/>
    </source>
</evidence>
<reference evidence="5 6" key="1">
    <citation type="journal article" date="2019" name="Int. J. Syst. Evol. Microbiol.">
        <title>The Global Catalogue of Microorganisms (GCM) 10K type strain sequencing project: providing services to taxonomists for standard genome sequencing and annotation.</title>
        <authorList>
            <consortium name="The Broad Institute Genomics Platform"/>
            <consortium name="The Broad Institute Genome Sequencing Center for Infectious Disease"/>
            <person name="Wu L."/>
            <person name="Ma J."/>
        </authorList>
    </citation>
    <scope>NUCLEOTIDE SEQUENCE [LARGE SCALE GENOMIC DNA]</scope>
    <source>
        <strain evidence="5 6">JCM 6242</strain>
    </source>
</reference>
<dbReference type="InterPro" id="IPR011330">
    <property type="entry name" value="Glyco_hydro/deAcase_b/a-brl"/>
</dbReference>
<feature type="region of interest" description="Disordered" evidence="3">
    <location>
        <begin position="210"/>
        <end position="230"/>
    </location>
</feature>
<evidence type="ECO:0000256" key="1">
    <source>
        <dbReference type="ARBA" id="ARBA00022723"/>
    </source>
</evidence>
<feature type="compositionally biased region" description="Low complexity" evidence="3">
    <location>
        <begin position="215"/>
        <end position="230"/>
    </location>
</feature>
<dbReference type="Proteomes" id="UP001500831">
    <property type="component" value="Unassembled WGS sequence"/>
</dbReference>
<dbReference type="EMBL" id="BAAAVI010000015">
    <property type="protein sequence ID" value="GAA2866389.1"/>
    <property type="molecule type" value="Genomic_DNA"/>
</dbReference>